<sequence length="247" mass="27646">MSLRFAHAFLALMAPRTCCGCGRRLAEEEDVFCAVCMMHLPFTDFLSHPYDNAMARTFWGIIRHFEKAYALMYHEPHAHSARAVYQLKYYNKPDVGVELGVLMGKRMKAAGFTDDIDFIVPVPLAKKRERQRGFNQSEMIAQGISDATGLPAVNNVVRRTSFHGSQTQIDRWSRAENVEDAFELLNADSLRGRHVLIVDDIVTTGATVSALAKVLGKAERVRISVASIGFAGERIYSKNENVSLFSE</sequence>
<organism evidence="3 4">
    <name type="scientific">Hallella multisaccharivorax DSM 17128</name>
    <dbReference type="NCBI Taxonomy" id="688246"/>
    <lineage>
        <taxon>Bacteria</taxon>
        <taxon>Pseudomonadati</taxon>
        <taxon>Bacteroidota</taxon>
        <taxon>Bacteroidia</taxon>
        <taxon>Bacteroidales</taxon>
        <taxon>Prevotellaceae</taxon>
        <taxon>Hallella</taxon>
    </lineage>
</organism>
<dbReference type="GO" id="GO:0016757">
    <property type="term" value="F:glycosyltransferase activity"/>
    <property type="evidence" value="ECO:0007669"/>
    <property type="project" value="UniProtKB-KW"/>
</dbReference>
<dbReference type="Gene3D" id="3.40.50.2020">
    <property type="match status" value="1"/>
</dbReference>
<dbReference type="HOGENOM" id="CLU_054549_1_0_10"/>
<dbReference type="SUPFAM" id="SSF53271">
    <property type="entry name" value="PRTase-like"/>
    <property type="match status" value="1"/>
</dbReference>
<dbReference type="InterPro" id="IPR000836">
    <property type="entry name" value="PRTase_dom"/>
</dbReference>
<name>F8N6Y2_9BACT</name>
<dbReference type="STRING" id="688246.Premu_0820"/>
<keyword evidence="3" id="KW-0328">Glycosyltransferase</keyword>
<accession>F8N6Y2</accession>
<dbReference type="OrthoDB" id="9779910at2"/>
<dbReference type="PANTHER" id="PTHR47505">
    <property type="entry name" value="DNA UTILIZATION PROTEIN YHGH"/>
    <property type="match status" value="1"/>
</dbReference>
<gene>
    <name evidence="3" type="ORF">Premu_0820</name>
</gene>
<keyword evidence="3" id="KW-0808">Transferase</keyword>
<dbReference type="Pfam" id="PF00156">
    <property type="entry name" value="Pribosyltran"/>
    <property type="match status" value="1"/>
</dbReference>
<feature type="domain" description="Phosphoribosyltransferase" evidence="2">
    <location>
        <begin position="148"/>
        <end position="226"/>
    </location>
</feature>
<dbReference type="InterPro" id="IPR029057">
    <property type="entry name" value="PRTase-like"/>
</dbReference>
<reference evidence="4" key="1">
    <citation type="journal article" date="2011" name="Stand. Genomic Sci.">
        <title>Non-contiguous finished genome sequence of the opportunistic oral pathogen Prevotella multisaccharivorax type strain (PPPA20).</title>
        <authorList>
            <person name="Pati A."/>
            <person name="Gronow S."/>
            <person name="Lu M."/>
            <person name="Lapidus A."/>
            <person name="Nolan M."/>
            <person name="Lucas S."/>
            <person name="Hammon N."/>
            <person name="Deshpande S."/>
            <person name="Cheng J.F."/>
            <person name="Tapia R."/>
            <person name="Han C."/>
            <person name="Goodwin L."/>
            <person name="Pitluck S."/>
            <person name="Liolios K."/>
            <person name="Pagani I."/>
            <person name="Mavromatis K."/>
            <person name="Mikhailova N."/>
            <person name="Huntemann M."/>
            <person name="Chen A."/>
            <person name="Palaniappan K."/>
            <person name="Land M."/>
            <person name="Hauser L."/>
            <person name="Detter J.C."/>
            <person name="Brambilla E.M."/>
            <person name="Rohde M."/>
            <person name="Goker M."/>
            <person name="Woyke T."/>
            <person name="Bristow J."/>
            <person name="Eisen J.A."/>
            <person name="Markowitz V."/>
            <person name="Hugenholtz P."/>
            <person name="Kyrpides N.C."/>
            <person name="Klenk H.P."/>
            <person name="Ivanova N."/>
        </authorList>
    </citation>
    <scope>NUCLEOTIDE SEQUENCE [LARGE SCALE GENOMIC DNA]</scope>
    <source>
        <strain evidence="4">DSM 17128</strain>
    </source>
</reference>
<protein>
    <submittedName>
        <fullName evidence="3">Phosphoribosyltransferase</fullName>
    </submittedName>
</protein>
<dbReference type="Proteomes" id="UP000002772">
    <property type="component" value="Unassembled WGS sequence"/>
</dbReference>
<dbReference type="RefSeq" id="WP_007573307.1">
    <property type="nucleotide sequence ID" value="NZ_BPTS01000001.1"/>
</dbReference>
<keyword evidence="4" id="KW-1185">Reference proteome</keyword>
<proteinExistence type="inferred from homology"/>
<evidence type="ECO:0000256" key="1">
    <source>
        <dbReference type="ARBA" id="ARBA00008007"/>
    </source>
</evidence>
<dbReference type="PANTHER" id="PTHR47505:SF1">
    <property type="entry name" value="DNA UTILIZATION PROTEIN YHGH"/>
    <property type="match status" value="1"/>
</dbReference>
<dbReference type="EMBL" id="GL945017">
    <property type="protein sequence ID" value="EGN56280.1"/>
    <property type="molecule type" value="Genomic_DNA"/>
</dbReference>
<dbReference type="AlphaFoldDB" id="F8N6Y2"/>
<evidence type="ECO:0000313" key="3">
    <source>
        <dbReference type="EMBL" id="EGN56280.1"/>
    </source>
</evidence>
<dbReference type="CDD" id="cd06223">
    <property type="entry name" value="PRTases_typeI"/>
    <property type="match status" value="1"/>
</dbReference>
<dbReference type="eggNOG" id="COG1040">
    <property type="taxonomic scope" value="Bacteria"/>
</dbReference>
<evidence type="ECO:0000259" key="2">
    <source>
        <dbReference type="Pfam" id="PF00156"/>
    </source>
</evidence>
<evidence type="ECO:0000313" key="4">
    <source>
        <dbReference type="Proteomes" id="UP000002772"/>
    </source>
</evidence>
<dbReference type="InterPro" id="IPR051910">
    <property type="entry name" value="ComF/GntX_DNA_util-trans"/>
</dbReference>
<comment type="similarity">
    <text evidence="1">Belongs to the ComF/GntX family.</text>
</comment>